<sequence>MSVVSARISGRTATTADYTWFGDGFPELAQAYCLTLVRDLAPAGILRRLQGREEPALTGVEEIVEAAFELLEPDPARQLIAMAAIRDWTLLIEPNGYLGIDEETALPASVGTRWVSHFVNVNGVSSFLWAENGTKRLGFEPGVPDHRSGTTPDEHLEAMHRVGFQFWAETSDTAEDLSGPAAFALAEHLTGVRVTPEFLHGTTFVCGSVEIR</sequence>
<name>A0ABZ1R1J7_9ACTN</name>
<evidence type="ECO:0000313" key="1">
    <source>
        <dbReference type="EMBL" id="WUN88597.1"/>
    </source>
</evidence>
<dbReference type="RefSeq" id="WP_328735804.1">
    <property type="nucleotide sequence ID" value="NZ_CP108038.1"/>
</dbReference>
<dbReference type="InterPro" id="IPR045592">
    <property type="entry name" value="DUF6461"/>
</dbReference>
<accession>A0ABZ1R1J7</accession>
<organism evidence="1 2">
    <name type="scientific">Streptomyces bobili</name>
    <dbReference type="NCBI Taxonomy" id="67280"/>
    <lineage>
        <taxon>Bacteria</taxon>
        <taxon>Bacillati</taxon>
        <taxon>Actinomycetota</taxon>
        <taxon>Actinomycetes</taxon>
        <taxon>Kitasatosporales</taxon>
        <taxon>Streptomycetaceae</taxon>
        <taxon>Streptomyces</taxon>
    </lineage>
</organism>
<proteinExistence type="predicted"/>
<dbReference type="Pfam" id="PF20062">
    <property type="entry name" value="DUF6461"/>
    <property type="match status" value="1"/>
</dbReference>
<dbReference type="GeneID" id="93763736"/>
<gene>
    <name evidence="1" type="ORF">OHT53_22165</name>
</gene>
<protein>
    <submittedName>
        <fullName evidence="1">DUF6461 domain-containing protein</fullName>
    </submittedName>
</protein>
<evidence type="ECO:0000313" key="2">
    <source>
        <dbReference type="Proteomes" id="UP001432071"/>
    </source>
</evidence>
<keyword evidence="2" id="KW-1185">Reference proteome</keyword>
<reference evidence="1" key="1">
    <citation type="submission" date="2022-10" db="EMBL/GenBank/DDBJ databases">
        <title>The complete genomes of actinobacterial strains from the NBC collection.</title>
        <authorList>
            <person name="Joergensen T.S."/>
            <person name="Alvarez Arevalo M."/>
            <person name="Sterndorff E.B."/>
            <person name="Faurdal D."/>
            <person name="Vuksanovic O."/>
            <person name="Mourched A.-S."/>
            <person name="Charusanti P."/>
            <person name="Shaw S."/>
            <person name="Blin K."/>
            <person name="Weber T."/>
        </authorList>
    </citation>
    <scope>NUCLEOTIDE SEQUENCE</scope>
    <source>
        <strain evidence="1">NBC_00302</strain>
    </source>
</reference>
<dbReference type="Proteomes" id="UP001432071">
    <property type="component" value="Chromosome"/>
</dbReference>
<dbReference type="EMBL" id="CP108038">
    <property type="protein sequence ID" value="WUN88597.1"/>
    <property type="molecule type" value="Genomic_DNA"/>
</dbReference>